<dbReference type="NCBIfam" id="NF007080">
    <property type="entry name" value="PRK09533.1"/>
    <property type="match status" value="1"/>
</dbReference>
<dbReference type="CDD" id="cd05015">
    <property type="entry name" value="SIS_PGI_1"/>
    <property type="match status" value="1"/>
</dbReference>
<evidence type="ECO:0000256" key="3">
    <source>
        <dbReference type="ARBA" id="ARBA00004857"/>
    </source>
</evidence>
<dbReference type="InterPro" id="IPR001585">
    <property type="entry name" value="TAL/FSA"/>
</dbReference>
<dbReference type="Pfam" id="PF00923">
    <property type="entry name" value="TAL_FSA"/>
    <property type="match status" value="1"/>
</dbReference>
<dbReference type="GO" id="GO:0004347">
    <property type="term" value="F:glucose-6-phosphate isomerase activity"/>
    <property type="evidence" value="ECO:0007669"/>
    <property type="project" value="UniProtKB-EC"/>
</dbReference>
<evidence type="ECO:0000256" key="6">
    <source>
        <dbReference type="ARBA" id="ARBA00022490"/>
    </source>
</evidence>
<evidence type="ECO:0000256" key="5">
    <source>
        <dbReference type="ARBA" id="ARBA00013151"/>
    </source>
</evidence>
<feature type="active site" description="Schiff-base intermediate with substrate" evidence="11">
    <location>
        <position position="140"/>
    </location>
</feature>
<comment type="similarity">
    <text evidence="4 11">Belongs to the transaldolase family. Type 2 subfamily.</text>
</comment>
<accession>A0A1I7NK73</accession>
<evidence type="ECO:0000256" key="8">
    <source>
        <dbReference type="ARBA" id="ARBA00023126"/>
    </source>
</evidence>
<keyword evidence="12" id="KW-0324">Glycolysis</keyword>
<dbReference type="HAMAP" id="MF_00493">
    <property type="entry name" value="Transaldolase_2"/>
    <property type="match status" value="1"/>
</dbReference>
<dbReference type="Gene3D" id="3.20.20.70">
    <property type="entry name" value="Aldolase class I"/>
    <property type="match status" value="1"/>
</dbReference>
<evidence type="ECO:0000256" key="1">
    <source>
        <dbReference type="ARBA" id="ARBA00003518"/>
    </source>
</evidence>
<dbReference type="EC" id="2.2.1.2" evidence="5 11"/>
<name>A0A1I7NK73_9HYPH</name>
<dbReference type="PROSITE" id="PS00958">
    <property type="entry name" value="TRANSALDOLASE_2"/>
    <property type="match status" value="1"/>
</dbReference>
<dbReference type="InterPro" id="IPR046348">
    <property type="entry name" value="SIS_dom_sf"/>
</dbReference>
<dbReference type="EMBL" id="FPCH01000002">
    <property type="protein sequence ID" value="SFV34966.1"/>
    <property type="molecule type" value="Genomic_DNA"/>
</dbReference>
<comment type="catalytic activity">
    <reaction evidence="12">
        <text>alpha-D-glucose 6-phosphate = beta-D-fructose 6-phosphate</text>
        <dbReference type="Rhea" id="RHEA:11816"/>
        <dbReference type="ChEBI" id="CHEBI:57634"/>
        <dbReference type="ChEBI" id="CHEBI:58225"/>
        <dbReference type="EC" id="5.3.1.9"/>
    </reaction>
</comment>
<dbReference type="SUPFAM" id="SSF53697">
    <property type="entry name" value="SIS domain"/>
    <property type="match status" value="1"/>
</dbReference>
<keyword evidence="14" id="KW-1185">Reference proteome</keyword>
<dbReference type="InterPro" id="IPR018225">
    <property type="entry name" value="Transaldolase_AS"/>
</dbReference>
<keyword evidence="6 11" id="KW-0963">Cytoplasm</keyword>
<evidence type="ECO:0000256" key="7">
    <source>
        <dbReference type="ARBA" id="ARBA00022679"/>
    </source>
</evidence>
<evidence type="ECO:0000256" key="9">
    <source>
        <dbReference type="ARBA" id="ARBA00023270"/>
    </source>
</evidence>
<dbReference type="CDD" id="cd00955">
    <property type="entry name" value="Transaldolase_like"/>
    <property type="match status" value="1"/>
</dbReference>
<reference evidence="14" key="1">
    <citation type="submission" date="2016-10" db="EMBL/GenBank/DDBJ databases">
        <authorList>
            <person name="Varghese N."/>
            <person name="Submissions S."/>
        </authorList>
    </citation>
    <scope>NUCLEOTIDE SEQUENCE [LARGE SCALE GENOMIC DNA]</scope>
    <source>
        <strain evidence="14">DSM 1565</strain>
    </source>
</reference>
<dbReference type="UniPathway" id="UPA00115">
    <property type="reaction ID" value="UER00414"/>
</dbReference>
<evidence type="ECO:0000313" key="13">
    <source>
        <dbReference type="EMBL" id="SFV34966.1"/>
    </source>
</evidence>
<dbReference type="InterPro" id="IPR001672">
    <property type="entry name" value="G6P_Isomerase"/>
</dbReference>
<comment type="function">
    <text evidence="1 11">Transaldolase is important for the balance of metabolites in the pentose-phosphate pathway.</text>
</comment>
<comment type="similarity">
    <text evidence="12">Belongs to the GPI family.</text>
</comment>
<dbReference type="UniPathway" id="UPA00109">
    <property type="reaction ID" value="UER00181"/>
</dbReference>
<dbReference type="PROSITE" id="PS01054">
    <property type="entry name" value="TRANSALDOLASE_1"/>
    <property type="match status" value="1"/>
</dbReference>
<dbReference type="AlphaFoldDB" id="A0A1I7NK73"/>
<comment type="subcellular location">
    <subcellularLocation>
        <location evidence="2 11">Cytoplasm</location>
    </subcellularLocation>
</comment>
<protein>
    <recommendedName>
        <fullName evidence="5 11">Transaldolase</fullName>
        <ecNumber evidence="5 11">2.2.1.2</ecNumber>
    </recommendedName>
</protein>
<dbReference type="PANTHER" id="PTHR10683">
    <property type="entry name" value="TRANSALDOLASE"/>
    <property type="match status" value="1"/>
</dbReference>
<dbReference type="PANTHER" id="PTHR10683:SF31">
    <property type="entry name" value="TRANSALDOLASE"/>
    <property type="match status" value="1"/>
</dbReference>
<dbReference type="GO" id="GO:0004801">
    <property type="term" value="F:transaldolase activity"/>
    <property type="evidence" value="ECO:0007669"/>
    <property type="project" value="UniProtKB-UniRule"/>
</dbReference>
<sequence>MNRLKQLESFGQSIWLDDLKRDLITSGKLRSLVERDGLKGVTSNPSIFEKAIAESDEYADALKQFQSRGDHHVMEIYEHLALADIRDAADILRPVYDQTGGRDGYVSLECSPYIANDTEATIAEAKRLWAAVDRANLMVKVPGTPAGIPAIRKLVGAGLNINITLLFSITVYEKVADAYIAGLEDFLKAGGDVSRIASVASFFVSRIDTAADKKLDALPDKNIADALRGKVAIANAKLAFERYKSIFASERWHRLAGAGAKTQRLLWASTSTKNPAYKDTLYVEALIGRDTVDTMPPATMDAFRDHGEAKADAIEDRLAHARSVFETLGKQGISLKDITDQLVVDGVQQFADAFDKLCGAIARRRLALIDGDRIGQKISAGFPEMQAAIDRECNDWRKKGLVRSLWSGDAALWTNKGEEKWVGWLQIVDRELRDVGALEAFANNVRRDGFGDAVLLGMGGSSLGPEVIAETFGHQSGWPLLHVLDSTDPAQIHTIEEAVQLDKTIFIVSSKSGSTVEPNILLDYFFARVSAAVGRDRAGDHFVAVTDPGSSLEKRAKRSGFRHIFYGLPGIGGRYSVLSNFGLVPAALMGIDIKRLLETASVMERSCGPDVPPSENPGVELGIALGVAAASFGCNKVTIVASPKIDDLGAWLEQLLAESTGKDGRGLIPLTDEPLGTPDKYSADRFFVYVELEGMADTYQREAISALEKASHPVARITVKDIWHLGQEFFRWEIATAVAGAVIGINPFDQPDVEASKVKTAALTSAYEKTRELPVEHPLFRENGIAVYADPNNASALGRHNTLQGILKSYFDRIEPNDYVALLAYIERNKAHTEAMSAMRESIRDKTHAATCLGFGPRFQHSTGQAYKGGPNTGVFMQITSDDPEDIEIPGHRLSFGVVKAAQAQGDLDVLVERGRRALRIHLKDVDAGLAELERAVAEALA</sequence>
<dbReference type="GO" id="GO:0006096">
    <property type="term" value="P:glycolytic process"/>
    <property type="evidence" value="ECO:0007669"/>
    <property type="project" value="UniProtKB-UniPathway"/>
</dbReference>
<dbReference type="STRING" id="51670.SAMN04488557_2469"/>
<dbReference type="InterPro" id="IPR013785">
    <property type="entry name" value="Aldolase_TIM"/>
</dbReference>
<dbReference type="SUPFAM" id="SSF51569">
    <property type="entry name" value="Aldolase"/>
    <property type="match status" value="1"/>
</dbReference>
<comment type="pathway">
    <text evidence="3 11">Carbohydrate degradation; pentose phosphate pathway; D-glyceraldehyde 3-phosphate and beta-D-fructose 6-phosphate from D-ribose 5-phosphate and D-xylulose 5-phosphate (non-oxidative stage): step 2/3.</text>
</comment>
<dbReference type="GO" id="GO:0097367">
    <property type="term" value="F:carbohydrate derivative binding"/>
    <property type="evidence" value="ECO:0007669"/>
    <property type="project" value="InterPro"/>
</dbReference>
<dbReference type="GO" id="GO:0005737">
    <property type="term" value="C:cytoplasm"/>
    <property type="evidence" value="ECO:0007669"/>
    <property type="project" value="UniProtKB-SubCell"/>
</dbReference>
<keyword evidence="12" id="KW-0413">Isomerase</keyword>
<comment type="catalytic activity">
    <reaction evidence="10 11">
        <text>D-sedoheptulose 7-phosphate + D-glyceraldehyde 3-phosphate = D-erythrose 4-phosphate + beta-D-fructose 6-phosphate</text>
        <dbReference type="Rhea" id="RHEA:17053"/>
        <dbReference type="ChEBI" id="CHEBI:16897"/>
        <dbReference type="ChEBI" id="CHEBI:57483"/>
        <dbReference type="ChEBI" id="CHEBI:57634"/>
        <dbReference type="ChEBI" id="CHEBI:59776"/>
        <dbReference type="EC" id="2.2.1.2"/>
    </reaction>
</comment>
<dbReference type="Pfam" id="PF00342">
    <property type="entry name" value="PGI"/>
    <property type="match status" value="1"/>
</dbReference>
<dbReference type="OrthoDB" id="140919at2"/>
<keyword evidence="8 11" id="KW-0570">Pentose shunt</keyword>
<dbReference type="Proteomes" id="UP000199423">
    <property type="component" value="Unassembled WGS sequence"/>
</dbReference>
<dbReference type="NCBIfam" id="NF002881">
    <property type="entry name" value="PRK03343.1"/>
    <property type="match status" value="1"/>
</dbReference>
<dbReference type="Gene3D" id="3.40.50.10490">
    <property type="entry name" value="Glucose-6-phosphate isomerase like protein, domain 1"/>
    <property type="match status" value="3"/>
</dbReference>
<dbReference type="InterPro" id="IPR035476">
    <property type="entry name" value="SIS_PGI_1"/>
</dbReference>
<keyword evidence="9 11" id="KW-0704">Schiff base</keyword>
<evidence type="ECO:0000256" key="11">
    <source>
        <dbReference type="HAMAP-Rule" id="MF_00493"/>
    </source>
</evidence>
<evidence type="ECO:0000313" key="14">
    <source>
        <dbReference type="Proteomes" id="UP000199423"/>
    </source>
</evidence>
<comment type="pathway">
    <text evidence="12">Carbohydrate degradation; glycolysis; D-glyceraldehyde 3-phosphate and glycerone phosphate from D-glucose: step 2/4.</text>
</comment>
<keyword evidence="7 11" id="KW-0808">Transferase</keyword>
<dbReference type="NCBIfam" id="TIGR00876">
    <property type="entry name" value="tal_mycobact"/>
    <property type="match status" value="1"/>
</dbReference>
<evidence type="ECO:0000256" key="2">
    <source>
        <dbReference type="ARBA" id="ARBA00004496"/>
    </source>
</evidence>
<dbReference type="RefSeq" id="WP_092867945.1">
    <property type="nucleotide sequence ID" value="NZ_FPCH01000002.1"/>
</dbReference>
<keyword evidence="12" id="KW-0312">Gluconeogenesis</keyword>
<evidence type="ECO:0000256" key="10">
    <source>
        <dbReference type="ARBA" id="ARBA00048810"/>
    </source>
</evidence>
<dbReference type="GO" id="GO:0006098">
    <property type="term" value="P:pentose-phosphate shunt"/>
    <property type="evidence" value="ECO:0007669"/>
    <property type="project" value="UniProtKB-UniRule"/>
</dbReference>
<dbReference type="InterPro" id="IPR004732">
    <property type="entry name" value="Transaldolase_2"/>
</dbReference>
<organism evidence="13 14">
    <name type="scientific">Hyphomicrobium facile</name>
    <dbReference type="NCBI Taxonomy" id="51670"/>
    <lineage>
        <taxon>Bacteria</taxon>
        <taxon>Pseudomonadati</taxon>
        <taxon>Pseudomonadota</taxon>
        <taxon>Alphaproteobacteria</taxon>
        <taxon>Hyphomicrobiales</taxon>
        <taxon>Hyphomicrobiaceae</taxon>
        <taxon>Hyphomicrobium</taxon>
    </lineage>
</organism>
<dbReference type="GO" id="GO:0006094">
    <property type="term" value="P:gluconeogenesis"/>
    <property type="evidence" value="ECO:0007669"/>
    <property type="project" value="UniProtKB-KW"/>
</dbReference>
<dbReference type="PROSITE" id="PS51463">
    <property type="entry name" value="P_GLUCOSE_ISOMERASE_3"/>
    <property type="match status" value="1"/>
</dbReference>
<gene>
    <name evidence="11" type="primary">tal</name>
    <name evidence="13" type="ORF">SAMN04488557_2469</name>
</gene>
<evidence type="ECO:0000256" key="12">
    <source>
        <dbReference type="RuleBase" id="RU000612"/>
    </source>
</evidence>
<evidence type="ECO:0000256" key="4">
    <source>
        <dbReference type="ARBA" id="ARBA00008426"/>
    </source>
</evidence>
<proteinExistence type="inferred from homology"/>
<dbReference type="PRINTS" id="PR00662">
    <property type="entry name" value="G6PISOMERASE"/>
</dbReference>